<keyword evidence="3" id="KW-0004">4Fe-4S</keyword>
<dbReference type="PANTHER" id="PTHR30038:SF7">
    <property type="entry name" value="TUNGSTEN-CONTAINING GLYCERALDEHYDE-3-PHOSPHATE:FERREDOXIN OXIDOREDUCTASE"/>
    <property type="match status" value="1"/>
</dbReference>
<dbReference type="Proteomes" id="UP000321408">
    <property type="component" value="Chromosome"/>
</dbReference>
<keyword evidence="4" id="KW-0479">Metal-binding</keyword>
<dbReference type="InterPro" id="IPR013984">
    <property type="entry name" value="Ald_Fedxn_OxRdtase_dom2"/>
</dbReference>
<evidence type="ECO:0000259" key="9">
    <source>
        <dbReference type="SMART" id="SM00790"/>
    </source>
</evidence>
<dbReference type="Pfam" id="PF02730">
    <property type="entry name" value="AFOR_N"/>
    <property type="match status" value="1"/>
</dbReference>
<reference evidence="10 11" key="2">
    <citation type="journal article" date="2024" name="Int. J. Syst. Evol. Microbiol.">
        <title>Promethearchaeum syntrophicum gen. nov., sp. nov., an anaerobic, obligately syntrophic archaeon, the first isolate of the lineage 'Asgard' archaea, and proposal of the new archaeal phylum Promethearchaeota phyl. nov. and kingdom Promethearchaeati regn. nov.</title>
        <authorList>
            <person name="Imachi H."/>
            <person name="Nobu M.K."/>
            <person name="Kato S."/>
            <person name="Takaki Y."/>
            <person name="Miyazaki M."/>
            <person name="Miyata M."/>
            <person name="Ogawara M."/>
            <person name="Saito Y."/>
            <person name="Sakai S."/>
            <person name="Tahara Y.O."/>
            <person name="Takano Y."/>
            <person name="Tasumi E."/>
            <person name="Uematsu K."/>
            <person name="Yoshimura T."/>
            <person name="Itoh T."/>
            <person name="Ohkuma M."/>
            <person name="Takai K."/>
        </authorList>
    </citation>
    <scope>NUCLEOTIDE SEQUENCE [LARGE SCALE GENOMIC DNA]</scope>
    <source>
        <strain evidence="10 11">MK-D1</strain>
    </source>
</reference>
<name>A0A5B9DD61_9ARCH</name>
<dbReference type="InterPro" id="IPR001203">
    <property type="entry name" value="OxRdtase_Ald_Fedxn_C"/>
</dbReference>
<keyword evidence="6" id="KW-0408">Iron</keyword>
<keyword evidence="11" id="KW-1185">Reference proteome</keyword>
<sequence length="628" mass="69617">MVNAYTQVCVRIDLTTGTIKKEVLKEEFCKKYIGGYGFITKILWDECPVGIDPFDPQNPFIVAIGPFPGTIVPTSSKYAVGAKSPLSGRIGFGISSGSVGAQMRRAGYDLIIFTGKSPEPVFLFFDDDSIQLIPCKDTVWGKDTWVTEEEIRNMFGDQRIAVMACGQAGEKLSKQACITNDRARQVGRTGLGAVMGSKNLKALAFRGTKSIQIAKPKEFMIKAKELIQLANGKDTIKYRDIGTPINMMVFNEIGVLPTKNFQTGYWDKADDISGETMREKWVVKKTGCSQCPIACDHLCGTAPDDPDWPNVVSSVDFESIYALGSVCLVNHFPALIKAIELCDRYGIDTMTGGVTIGWAMEAYEKGLITKKMLGDNPVYKKGLNWGDYHAMVQFVEDMCLRQTEAGDLCSDGSRAAARKIGHNSERFSMEIKGMGIPGYELKGLSTASVGFAVSVRGACHLRSGSYGFDIKKKFDRSKYDQFDKRGKALMGMENYLAVIDSLVVCKFTRGIYHRGIPEVAEVYEMVTGIPMSGEELEMAGTRIHDLAKCFNIRECNHEGIAAESEDTLPWRNFNEPNTDGPTKGWYNDEKAFREAVKLYYLAHDWDEHGIPTEKALKERGLEFVIGKI</sequence>
<accession>A0A5B9DD61</accession>
<evidence type="ECO:0000313" key="10">
    <source>
        <dbReference type="EMBL" id="QEE16971.1"/>
    </source>
</evidence>
<feature type="domain" description="Aldehyde ferredoxin oxidoreductase N-terminal" evidence="9">
    <location>
        <begin position="5"/>
        <end position="209"/>
    </location>
</feature>
<protein>
    <submittedName>
        <fullName evidence="10">Aldehyde ferredoxin oxidoreductase family protein</fullName>
    </submittedName>
</protein>
<evidence type="ECO:0000313" key="11">
    <source>
        <dbReference type="Proteomes" id="UP000321408"/>
    </source>
</evidence>
<dbReference type="SUPFAM" id="SSF48310">
    <property type="entry name" value="Aldehyde ferredoxin oxidoreductase, C-terminal domains"/>
    <property type="match status" value="1"/>
</dbReference>
<dbReference type="Pfam" id="PF01314">
    <property type="entry name" value="AFOR_C"/>
    <property type="match status" value="1"/>
</dbReference>
<dbReference type="GO" id="GO:0051539">
    <property type="term" value="F:4 iron, 4 sulfur cluster binding"/>
    <property type="evidence" value="ECO:0007669"/>
    <property type="project" value="UniProtKB-KW"/>
</dbReference>
<dbReference type="RefSeq" id="WP_147663894.1">
    <property type="nucleotide sequence ID" value="NZ_CP042905.2"/>
</dbReference>
<dbReference type="KEGG" id="psyt:DSAG12_02802"/>
<dbReference type="InterPro" id="IPR013983">
    <property type="entry name" value="Ald_Fedxn_OxRdtase_N"/>
</dbReference>
<proteinExistence type="inferred from homology"/>
<dbReference type="InterPro" id="IPR036503">
    <property type="entry name" value="Ald_Fedxn_OxRdtase_N_sf"/>
</dbReference>
<dbReference type="OrthoDB" id="30771at2157"/>
<dbReference type="GO" id="GO:0009055">
    <property type="term" value="F:electron transfer activity"/>
    <property type="evidence" value="ECO:0007669"/>
    <property type="project" value="InterPro"/>
</dbReference>
<organism evidence="10 11">
    <name type="scientific">Promethearchaeum syntrophicum</name>
    <dbReference type="NCBI Taxonomy" id="2594042"/>
    <lineage>
        <taxon>Archaea</taxon>
        <taxon>Promethearchaeati</taxon>
        <taxon>Promethearchaeota</taxon>
        <taxon>Promethearchaeia</taxon>
        <taxon>Promethearchaeales</taxon>
        <taxon>Promethearchaeaceae</taxon>
        <taxon>Promethearchaeum</taxon>
    </lineage>
</organism>
<evidence type="ECO:0000256" key="7">
    <source>
        <dbReference type="ARBA" id="ARBA00023014"/>
    </source>
</evidence>
<dbReference type="Gene3D" id="3.60.9.10">
    <property type="entry name" value="Aldehyde ferredoxin oxidoreductase, N-terminal domain"/>
    <property type="match status" value="1"/>
</dbReference>
<dbReference type="Gene3D" id="1.10.569.10">
    <property type="entry name" value="Aldehyde Ferredoxin Oxidoreductase Protein, subunit A, domain 2"/>
    <property type="match status" value="1"/>
</dbReference>
<dbReference type="GO" id="GO:0046872">
    <property type="term" value="F:metal ion binding"/>
    <property type="evidence" value="ECO:0007669"/>
    <property type="project" value="UniProtKB-KW"/>
</dbReference>
<dbReference type="GO" id="GO:0033726">
    <property type="term" value="F:aldehyde ferredoxin oxidoreductase activity"/>
    <property type="evidence" value="ECO:0007669"/>
    <property type="project" value="UniProtKB-EC"/>
</dbReference>
<comment type="similarity">
    <text evidence="2">Belongs to the AOR/FOR family.</text>
</comment>
<evidence type="ECO:0000256" key="6">
    <source>
        <dbReference type="ARBA" id="ARBA00023004"/>
    </source>
</evidence>
<dbReference type="InterPro" id="IPR013985">
    <property type="entry name" value="Ald_Fedxn_OxRdtase_dom3"/>
</dbReference>
<gene>
    <name evidence="10" type="ORF">DSAG12_02802</name>
</gene>
<dbReference type="InterPro" id="IPR036021">
    <property type="entry name" value="Tungsten_al_ferr_oxy-like_C"/>
</dbReference>
<keyword evidence="7" id="KW-0411">Iron-sulfur</keyword>
<dbReference type="GeneID" id="41330781"/>
<evidence type="ECO:0000256" key="8">
    <source>
        <dbReference type="ARBA" id="ARBA00049934"/>
    </source>
</evidence>
<evidence type="ECO:0000256" key="2">
    <source>
        <dbReference type="ARBA" id="ARBA00011032"/>
    </source>
</evidence>
<evidence type="ECO:0000256" key="5">
    <source>
        <dbReference type="ARBA" id="ARBA00023002"/>
    </source>
</evidence>
<evidence type="ECO:0000256" key="3">
    <source>
        <dbReference type="ARBA" id="ARBA00022485"/>
    </source>
</evidence>
<dbReference type="SUPFAM" id="SSF56228">
    <property type="entry name" value="Aldehyde ferredoxin oxidoreductase, N-terminal domain"/>
    <property type="match status" value="1"/>
</dbReference>
<comment type="cofactor">
    <cofactor evidence="8">
        <name>tungstopterin</name>
        <dbReference type="ChEBI" id="CHEBI:30402"/>
    </cofactor>
</comment>
<reference evidence="10 11" key="1">
    <citation type="journal article" date="2020" name="Nature">
        <title>Isolation of an archaeon at the prokaryote-eukaryote interface.</title>
        <authorList>
            <person name="Imachi H."/>
            <person name="Nobu M.K."/>
            <person name="Nakahara N."/>
            <person name="Morono Y."/>
            <person name="Ogawara M."/>
            <person name="Takaki Y."/>
            <person name="Takano Y."/>
            <person name="Uematsu K."/>
            <person name="Ikuta T."/>
            <person name="Ito M."/>
            <person name="Matsui Y."/>
            <person name="Miyazaki M."/>
            <person name="Murata K."/>
            <person name="Saito Y."/>
            <person name="Sakai S."/>
            <person name="Song C."/>
            <person name="Tasumi E."/>
            <person name="Yamanaka Y."/>
            <person name="Yamaguchi T."/>
            <person name="Kamagata Y."/>
            <person name="Tamaki H."/>
            <person name="Takai K."/>
        </authorList>
    </citation>
    <scope>NUCLEOTIDE SEQUENCE [LARGE SCALE GENOMIC DNA]</scope>
    <source>
        <strain evidence="10 11">MK-D1</strain>
    </source>
</reference>
<dbReference type="AlphaFoldDB" id="A0A5B9DD61"/>
<dbReference type="PANTHER" id="PTHR30038">
    <property type="entry name" value="ALDEHYDE FERREDOXIN OXIDOREDUCTASE"/>
    <property type="match status" value="1"/>
</dbReference>
<comment type="cofactor">
    <cofactor evidence="1">
        <name>[4Fe-4S] cluster</name>
        <dbReference type="ChEBI" id="CHEBI:49883"/>
    </cofactor>
</comment>
<dbReference type="SMART" id="SM00790">
    <property type="entry name" value="AFOR_N"/>
    <property type="match status" value="1"/>
</dbReference>
<dbReference type="EMBL" id="CP042905">
    <property type="protein sequence ID" value="QEE16971.1"/>
    <property type="molecule type" value="Genomic_DNA"/>
</dbReference>
<evidence type="ECO:0000256" key="4">
    <source>
        <dbReference type="ARBA" id="ARBA00022723"/>
    </source>
</evidence>
<evidence type="ECO:0000256" key="1">
    <source>
        <dbReference type="ARBA" id="ARBA00001966"/>
    </source>
</evidence>
<dbReference type="InterPro" id="IPR051919">
    <property type="entry name" value="W-dependent_AOR"/>
</dbReference>
<dbReference type="Gene3D" id="1.10.599.10">
    <property type="entry name" value="Aldehyde Ferredoxin Oxidoreductase Protein, subunit A, domain 3"/>
    <property type="match status" value="1"/>
</dbReference>
<keyword evidence="5" id="KW-0560">Oxidoreductase</keyword>